<name>A0A098Y9D7_9ACTN</name>
<evidence type="ECO:0000313" key="3">
    <source>
        <dbReference type="EMBL" id="KGH47072.1"/>
    </source>
</evidence>
<dbReference type="GO" id="GO:0016616">
    <property type="term" value="F:oxidoreductase activity, acting on the CH-OH group of donors, NAD or NADP as acceptor"/>
    <property type="evidence" value="ECO:0007669"/>
    <property type="project" value="TreeGrafter"/>
</dbReference>
<dbReference type="GO" id="GO:0030497">
    <property type="term" value="P:fatty acid elongation"/>
    <property type="evidence" value="ECO:0007669"/>
    <property type="project" value="TreeGrafter"/>
</dbReference>
<dbReference type="FunFam" id="3.40.50.720:FF:000173">
    <property type="entry name" value="3-oxoacyl-[acyl-carrier protein] reductase"/>
    <property type="match status" value="1"/>
</dbReference>
<dbReference type="PROSITE" id="PS00061">
    <property type="entry name" value="ADH_SHORT"/>
    <property type="match status" value="1"/>
</dbReference>
<dbReference type="InterPro" id="IPR036291">
    <property type="entry name" value="NAD(P)-bd_dom_sf"/>
</dbReference>
<dbReference type="SUPFAM" id="SSF51735">
    <property type="entry name" value="NAD(P)-binding Rossmann-fold domains"/>
    <property type="match status" value="1"/>
</dbReference>
<reference evidence="3 4" key="1">
    <citation type="submission" date="2014-07" db="EMBL/GenBank/DDBJ databases">
        <title>Biosystematic studies on Modestobacter strains isolated from extreme hyper-arid desert soil and from historic building.</title>
        <authorList>
            <person name="Bukarasam K."/>
            <person name="Bull A."/>
            <person name="Girard G."/>
            <person name="van Wezel G."/>
            <person name="Goodfellow M."/>
        </authorList>
    </citation>
    <scope>NUCLEOTIDE SEQUENCE [LARGE SCALE GENOMIC DNA]</scope>
    <source>
        <strain evidence="3 4">KNN45-2b</strain>
    </source>
</reference>
<dbReference type="Gene3D" id="3.40.50.720">
    <property type="entry name" value="NAD(P)-binding Rossmann-like Domain"/>
    <property type="match status" value="1"/>
</dbReference>
<dbReference type="Proteomes" id="UP000029713">
    <property type="component" value="Unassembled WGS sequence"/>
</dbReference>
<dbReference type="PRINTS" id="PR00080">
    <property type="entry name" value="SDRFAMILY"/>
</dbReference>
<organism evidence="3 4">
    <name type="scientific">Modestobacter caceresii</name>
    <dbReference type="NCBI Taxonomy" id="1522368"/>
    <lineage>
        <taxon>Bacteria</taxon>
        <taxon>Bacillati</taxon>
        <taxon>Actinomycetota</taxon>
        <taxon>Actinomycetes</taxon>
        <taxon>Geodermatophilales</taxon>
        <taxon>Geodermatophilaceae</taxon>
        <taxon>Modestobacter</taxon>
    </lineage>
</organism>
<keyword evidence="4" id="KW-1185">Reference proteome</keyword>
<dbReference type="CDD" id="cd05233">
    <property type="entry name" value="SDR_c"/>
    <property type="match status" value="1"/>
</dbReference>
<dbReference type="EMBL" id="JPMX01000029">
    <property type="protein sequence ID" value="KGH47072.1"/>
    <property type="molecule type" value="Genomic_DNA"/>
</dbReference>
<evidence type="ECO:0000313" key="4">
    <source>
        <dbReference type="Proteomes" id="UP000029713"/>
    </source>
</evidence>
<dbReference type="RefSeq" id="WP_036335225.1">
    <property type="nucleotide sequence ID" value="NZ_JPMX01000029.1"/>
</dbReference>
<dbReference type="STRING" id="1522368.IN07_08930"/>
<gene>
    <name evidence="3" type="ORF">IN07_08930</name>
</gene>
<dbReference type="PANTHER" id="PTHR42760:SF40">
    <property type="entry name" value="3-OXOACYL-[ACYL-CARRIER-PROTEIN] REDUCTASE, CHLOROPLASTIC"/>
    <property type="match status" value="1"/>
</dbReference>
<dbReference type="OrthoDB" id="20590at2"/>
<dbReference type="Pfam" id="PF13561">
    <property type="entry name" value="adh_short_C2"/>
    <property type="match status" value="1"/>
</dbReference>
<proteinExistence type="inferred from homology"/>
<dbReference type="AlphaFoldDB" id="A0A098Y9D7"/>
<dbReference type="InterPro" id="IPR020904">
    <property type="entry name" value="Sc_DH/Rdtase_CS"/>
</dbReference>
<comment type="caution">
    <text evidence="3">The sequence shown here is derived from an EMBL/GenBank/DDBJ whole genome shotgun (WGS) entry which is preliminary data.</text>
</comment>
<keyword evidence="2" id="KW-0560">Oxidoreductase</keyword>
<comment type="similarity">
    <text evidence="1">Belongs to the short-chain dehydrogenases/reductases (SDR) family.</text>
</comment>
<accession>A0A098Y9D7</accession>
<dbReference type="InterPro" id="IPR002347">
    <property type="entry name" value="SDR_fam"/>
</dbReference>
<dbReference type="PRINTS" id="PR00081">
    <property type="entry name" value="GDHRDH"/>
</dbReference>
<evidence type="ECO:0000256" key="1">
    <source>
        <dbReference type="ARBA" id="ARBA00006484"/>
    </source>
</evidence>
<protein>
    <submittedName>
        <fullName evidence="3">Oxidoreductase</fullName>
    </submittedName>
</protein>
<sequence length="256" mass="25536">MSSPQSPAGRPVTVVTGGSRGIGAATVDHLARQGHDVVVGYRSGREEAAAVVSGAQAHGGRAVAVRADVSDPDDVDALFAAAAGHLGPVTGLVANAGLTAHLGDLADTPVDVVRQVIDVNLLGVVLCVRRAAQVMSRRRGGPGGAIVTVSSSAATLGSAHEYVHYAAAKAGVDALTMGLAKELADDGVRVNAVAPGLVRTDIHAGAGDAGRLERVTARVPMGRPGEPEEIAPAIAWLLGPDAGYVTGAVLRVAGGL</sequence>
<evidence type="ECO:0000256" key="2">
    <source>
        <dbReference type="ARBA" id="ARBA00023002"/>
    </source>
</evidence>
<dbReference type="PANTHER" id="PTHR42760">
    <property type="entry name" value="SHORT-CHAIN DEHYDROGENASES/REDUCTASES FAMILY MEMBER"/>
    <property type="match status" value="1"/>
</dbReference>